<evidence type="ECO:0000313" key="2">
    <source>
        <dbReference type="Proteomes" id="UP000632322"/>
    </source>
</evidence>
<keyword evidence="2" id="KW-1185">Reference proteome</keyword>
<accession>A0ABQ1LIR2</accession>
<dbReference type="InterPro" id="IPR036702">
    <property type="entry name" value="ComB-like_sf"/>
</dbReference>
<dbReference type="Proteomes" id="UP000632322">
    <property type="component" value="Unassembled WGS sequence"/>
</dbReference>
<comment type="caution">
    <text evidence="1">The sequence shown here is derived from an EMBL/GenBank/DDBJ whole genome shotgun (WGS) entry which is preliminary data.</text>
</comment>
<dbReference type="EMBL" id="BMJG01000001">
    <property type="protein sequence ID" value="GGC23296.1"/>
    <property type="molecule type" value="Genomic_DNA"/>
</dbReference>
<reference evidence="2" key="1">
    <citation type="journal article" date="2019" name="Int. J. Syst. Evol. Microbiol.">
        <title>The Global Catalogue of Microorganisms (GCM) 10K type strain sequencing project: providing services to taxonomists for standard genome sequencing and annotation.</title>
        <authorList>
            <consortium name="The Broad Institute Genomics Platform"/>
            <consortium name="The Broad Institute Genome Sequencing Center for Infectious Disease"/>
            <person name="Wu L."/>
            <person name="Ma J."/>
        </authorList>
    </citation>
    <scope>NUCLEOTIDE SEQUENCE [LARGE SCALE GENOMIC DNA]</scope>
    <source>
        <strain evidence="2">CGMCC 1.15472</strain>
    </source>
</reference>
<evidence type="ECO:0000313" key="1">
    <source>
        <dbReference type="EMBL" id="GGC23296.1"/>
    </source>
</evidence>
<gene>
    <name evidence="1" type="ORF">GCM10010974_02400</name>
</gene>
<sequence>MASAAADLFEAVRPRLTQALAECVGIRELEAVGLHSDVEVAASLDVSWVELRFDV</sequence>
<name>A0ABQ1LIR2_9MICO</name>
<dbReference type="Gene3D" id="3.90.1560.10">
    <property type="entry name" value="ComB-like"/>
    <property type="match status" value="1"/>
</dbReference>
<organism evidence="1 2">
    <name type="scientific">Brevibacterium sediminis</name>
    <dbReference type="NCBI Taxonomy" id="1857024"/>
    <lineage>
        <taxon>Bacteria</taxon>
        <taxon>Bacillati</taxon>
        <taxon>Actinomycetota</taxon>
        <taxon>Actinomycetes</taxon>
        <taxon>Micrococcales</taxon>
        <taxon>Brevibacteriaceae</taxon>
        <taxon>Brevibacterium</taxon>
    </lineage>
</organism>
<protein>
    <submittedName>
        <fullName evidence="1">Uncharacterized protein</fullName>
    </submittedName>
</protein>
<proteinExistence type="predicted"/>